<evidence type="ECO:0000256" key="7">
    <source>
        <dbReference type="ARBA" id="ARBA00022801"/>
    </source>
</evidence>
<dbReference type="GO" id="GO:0017111">
    <property type="term" value="F:ribonucleoside triphosphate phosphatase activity"/>
    <property type="evidence" value="ECO:0007669"/>
    <property type="project" value="InterPro"/>
</dbReference>
<keyword evidence="8 18" id="KW-0347">Helicase</keyword>
<dbReference type="PROSITE" id="PS00690">
    <property type="entry name" value="DEAH_ATP_HELICASE"/>
    <property type="match status" value="1"/>
</dbReference>
<dbReference type="GO" id="GO:0044423">
    <property type="term" value="C:virion component"/>
    <property type="evidence" value="ECO:0007669"/>
    <property type="project" value="UniProtKB-KW"/>
</dbReference>
<reference evidence="18" key="1">
    <citation type="submission" date="2018-05" db="EMBL/GenBank/DDBJ databases">
        <title>Complete Genome Sequence of a Novel Sea Otter Poxvirus.</title>
        <authorList>
            <person name="Jacob J.M."/>
            <person name="Subramaniam K."/>
            <person name="Tu S.-L."/>
            <person name="Nielsen O."/>
            <person name="Tuomi P.A."/>
            <person name="Upton C."/>
            <person name="Waltzek T.B."/>
        </authorList>
    </citation>
    <scope>NUCLEOTIDE SEQUENCE [LARGE SCALE GENOMIC DNA]</scope>
    <source>
        <strain evidence="18">ELK</strain>
    </source>
</reference>
<dbReference type="InterPro" id="IPR014001">
    <property type="entry name" value="Helicase_ATP-bd"/>
</dbReference>
<keyword evidence="19" id="KW-1185">Reference proteome</keyword>
<evidence type="ECO:0000256" key="4">
    <source>
        <dbReference type="ARBA" id="ARBA00012552"/>
    </source>
</evidence>
<evidence type="ECO:0000256" key="14">
    <source>
        <dbReference type="ARBA" id="ARBA00031914"/>
    </source>
</evidence>
<dbReference type="EC" id="3.6.4.13" evidence="4"/>
<feature type="domain" description="Helicase ATP-binding" evidence="16">
    <location>
        <begin position="181"/>
        <end position="356"/>
    </location>
</feature>
<keyword evidence="7" id="KW-0378">Hydrolase</keyword>
<evidence type="ECO:0000256" key="12">
    <source>
        <dbReference type="ARBA" id="ARBA00025677"/>
    </source>
</evidence>
<evidence type="ECO:0000256" key="11">
    <source>
        <dbReference type="ARBA" id="ARBA00023163"/>
    </source>
</evidence>
<dbReference type="GO" id="GO:0003724">
    <property type="term" value="F:RNA helicase activity"/>
    <property type="evidence" value="ECO:0007669"/>
    <property type="project" value="UniProtKB-EC"/>
</dbReference>
<accession>A0A2U9QHL7</accession>
<dbReference type="Pfam" id="PF00271">
    <property type="entry name" value="Helicase_C"/>
    <property type="match status" value="1"/>
</dbReference>
<dbReference type="GO" id="GO:0005524">
    <property type="term" value="F:ATP binding"/>
    <property type="evidence" value="ECO:0007669"/>
    <property type="project" value="UniProtKB-KW"/>
</dbReference>
<keyword evidence="9" id="KW-0067">ATP-binding</keyword>
<dbReference type="InterPro" id="IPR021892">
    <property type="entry name" value="NPH-II"/>
</dbReference>
<dbReference type="SUPFAM" id="SSF52540">
    <property type="entry name" value="P-loop containing nucleoside triphosphate hydrolases"/>
    <property type="match status" value="1"/>
</dbReference>
<evidence type="ECO:0000256" key="2">
    <source>
        <dbReference type="ARBA" id="ARBA00008792"/>
    </source>
</evidence>
<dbReference type="SMART" id="SM00490">
    <property type="entry name" value="HELICc"/>
    <property type="match status" value="1"/>
</dbReference>
<dbReference type="GeneID" id="36841046"/>
<evidence type="ECO:0000256" key="5">
    <source>
        <dbReference type="ARBA" id="ARBA00017851"/>
    </source>
</evidence>
<dbReference type="InterPro" id="IPR002464">
    <property type="entry name" value="DNA/RNA_helicase_DEAH_CS"/>
</dbReference>
<dbReference type="Proteomes" id="UP000249273">
    <property type="component" value="Segment"/>
</dbReference>
<sequence>MLNLPNIYLFPNRVNTFTHAFTHSEFNDMSQKEKFNFSMAVFPLMKHRWNDAYVVKHDNKLKLNIEINEEPYDNYKWKKASSHSINSFVPTKTSLLSEEYIHGNTSMSFECYAFIKCIHGISLSSLDTTVLRGLMVGGNRLKIFSSNRDNESSTIGVLGNAREFSMITLASLNPKIQKEIFLAWINKRPVILTGGTGVGKTSQVPKLLLWFNYLFGGFESLLKISQFKEKPVVLSLPRIALVRMHGKAYIDALGFNGFDGSPISLKFGSMTTDDINKHPRSYGIVISTHKLTLTRLFTFGTIILDEVHEHDQIGDIVIAVVRKKIHDIDSLFLMTATLDDDKERFSEFLPNPIFLHIPGKTLFPITDIYIRNPIRITDSRNYITKELYNIKQSIKKYSPQNGHCGIIFVATISQCKFYAKILSKTIKYATFYIMHGKIDDIDNLLTRVYNSNGVTFLVSTPYLESSVTIKNATHVYDTGKVFIPSPFSGGKQQIISKSMRDQRRGRVGRVRSGTYIYYYDPSLMKPIIRIDNEFLHPYILYSKYFGLTLPDDLLVKPSDLTILNKTICYIESFNLGDDQWFHILSNYYLTMLEYAKLYTKSKSVAAGIDTFERHDILTDNTLKNILSLQLRAKIITSKQLNSKYIHDCVIMFGPYTGTKIKVYYHRQITTDYIYMLTDTSFVVDHVNDIV</sequence>
<dbReference type="SMART" id="SM00487">
    <property type="entry name" value="DEXDc"/>
    <property type="match status" value="1"/>
</dbReference>
<dbReference type="GO" id="GO:0003723">
    <property type="term" value="F:RNA binding"/>
    <property type="evidence" value="ECO:0007669"/>
    <property type="project" value="TreeGrafter"/>
</dbReference>
<dbReference type="PANTHER" id="PTHR18934:SF99">
    <property type="entry name" value="ATP-DEPENDENT RNA HELICASE DHX37-RELATED"/>
    <property type="match status" value="1"/>
</dbReference>
<evidence type="ECO:0000256" key="9">
    <source>
        <dbReference type="ARBA" id="ARBA00022840"/>
    </source>
</evidence>
<comment type="subunit">
    <text evidence="3">Monomer.</text>
</comment>
<comment type="subcellular location">
    <subcellularLocation>
        <location evidence="1">Virion</location>
    </subcellularLocation>
</comment>
<evidence type="ECO:0000256" key="6">
    <source>
        <dbReference type="ARBA" id="ARBA00022741"/>
    </source>
</evidence>
<protein>
    <recommendedName>
        <fullName evidence="5">RNA helicase NPH-II</fullName>
        <ecNumber evidence="4">3.6.4.13</ecNumber>
    </recommendedName>
    <alternativeName>
        <fullName evidence="14">Nucleoside triphosphatase II</fullName>
    </alternativeName>
    <alternativeName>
        <fullName evidence="13">Nucleoside triphosphate phosphohydrolase II</fullName>
    </alternativeName>
</protein>
<comment type="similarity">
    <text evidence="2">Belongs to the DEAD box helicase family. DEAH subfamily.</text>
</comment>
<dbReference type="PROSITE" id="PS51194">
    <property type="entry name" value="HELICASE_CTER"/>
    <property type="match status" value="1"/>
</dbReference>
<comment type="catalytic activity">
    <reaction evidence="15">
        <text>ATP + H2O = ADP + phosphate + H(+)</text>
        <dbReference type="Rhea" id="RHEA:13065"/>
        <dbReference type="ChEBI" id="CHEBI:15377"/>
        <dbReference type="ChEBI" id="CHEBI:15378"/>
        <dbReference type="ChEBI" id="CHEBI:30616"/>
        <dbReference type="ChEBI" id="CHEBI:43474"/>
        <dbReference type="ChEBI" id="CHEBI:456216"/>
        <dbReference type="EC" id="3.6.4.13"/>
    </reaction>
</comment>
<dbReference type="RefSeq" id="YP_009480587.1">
    <property type="nucleotide sequence ID" value="NC_037656.1"/>
</dbReference>
<evidence type="ECO:0000259" key="17">
    <source>
        <dbReference type="PROSITE" id="PS51194"/>
    </source>
</evidence>
<dbReference type="EMBL" id="MH427217">
    <property type="protein sequence ID" value="AWU47094.1"/>
    <property type="molecule type" value="Genomic_DNA"/>
</dbReference>
<dbReference type="PANTHER" id="PTHR18934">
    <property type="entry name" value="ATP-DEPENDENT RNA HELICASE"/>
    <property type="match status" value="1"/>
</dbReference>
<dbReference type="OrthoDB" id="892at10239"/>
<gene>
    <name evidence="18" type="primary">SOPV-ELK-049</name>
</gene>
<evidence type="ECO:0000313" key="18">
    <source>
        <dbReference type="EMBL" id="AWU47094.1"/>
    </source>
</evidence>
<dbReference type="Gene3D" id="3.40.50.300">
    <property type="entry name" value="P-loop containing nucleotide triphosphate hydrolases"/>
    <property type="match status" value="2"/>
</dbReference>
<evidence type="ECO:0000256" key="3">
    <source>
        <dbReference type="ARBA" id="ARBA00011245"/>
    </source>
</evidence>
<evidence type="ECO:0000256" key="8">
    <source>
        <dbReference type="ARBA" id="ARBA00022806"/>
    </source>
</evidence>
<evidence type="ECO:0000256" key="10">
    <source>
        <dbReference type="ARBA" id="ARBA00022844"/>
    </source>
</evidence>
<organism evidence="18">
    <name type="scientific">Sea otter poxvirus</name>
    <dbReference type="NCBI Taxonomy" id="1416741"/>
    <lineage>
        <taxon>Viruses</taxon>
        <taxon>Varidnaviria</taxon>
        <taxon>Bamfordvirae</taxon>
        <taxon>Nucleocytoviricota</taxon>
        <taxon>Pokkesviricetes</taxon>
        <taxon>Chitovirales</taxon>
        <taxon>Poxviridae</taxon>
        <taxon>Chordopoxvirinae</taxon>
        <taxon>Mustelpoxvirus</taxon>
        <taxon>Mustelpoxvirus seaotterpox</taxon>
        <taxon>Sea otterpox virus</taxon>
    </lineage>
</organism>
<dbReference type="InterPro" id="IPR027417">
    <property type="entry name" value="P-loop_NTPase"/>
</dbReference>
<evidence type="ECO:0000259" key="16">
    <source>
        <dbReference type="PROSITE" id="PS51192"/>
    </source>
</evidence>
<dbReference type="Pfam" id="PF12011">
    <property type="entry name" value="NPH-II"/>
    <property type="match status" value="1"/>
</dbReference>
<evidence type="ECO:0000256" key="13">
    <source>
        <dbReference type="ARBA" id="ARBA00030963"/>
    </source>
</evidence>
<dbReference type="InterPro" id="IPR011545">
    <property type="entry name" value="DEAD/DEAH_box_helicase_dom"/>
</dbReference>
<evidence type="ECO:0000256" key="15">
    <source>
        <dbReference type="ARBA" id="ARBA00047984"/>
    </source>
</evidence>
<dbReference type="Pfam" id="PF00270">
    <property type="entry name" value="DEAD"/>
    <property type="match status" value="1"/>
</dbReference>
<dbReference type="InterPro" id="IPR001650">
    <property type="entry name" value="Helicase_C-like"/>
</dbReference>
<proteinExistence type="inferred from homology"/>
<keyword evidence="10" id="KW-0946">Virion</keyword>
<dbReference type="KEGG" id="vg:36841046"/>
<feature type="domain" description="Helicase C-terminal" evidence="17">
    <location>
        <begin position="389"/>
        <end position="561"/>
    </location>
</feature>
<keyword evidence="11" id="KW-0804">Transcription</keyword>
<keyword evidence="6" id="KW-0547">Nucleotide-binding</keyword>
<dbReference type="PROSITE" id="PS51192">
    <property type="entry name" value="HELICASE_ATP_BIND_1"/>
    <property type="match status" value="1"/>
</dbReference>
<evidence type="ECO:0000256" key="1">
    <source>
        <dbReference type="ARBA" id="ARBA00004328"/>
    </source>
</evidence>
<comment type="function">
    <text evidence="12">NTP-dependent helicase that catalyzes unidirectional unwinding of 3'tailed duplex RNAs and plays an important role during transcription of early mRNAs, presumably by preventing R-loop formation behind the elongating RNA polymerase. Might also play a role in the export of newly synthesized mRNA chains out of the core into the cytoplasm. Required for replication and propagation of viral particles.</text>
</comment>
<evidence type="ECO:0000313" key="19">
    <source>
        <dbReference type="Proteomes" id="UP000249273"/>
    </source>
</evidence>
<name>A0A2U9QHL7_9POXV</name>